<comment type="caution">
    <text evidence="7">The sequence shown here is derived from an EMBL/GenBank/DDBJ whole genome shotgun (WGS) entry which is preliminary data.</text>
</comment>
<name>A0A841JW63_9BACT</name>
<protein>
    <submittedName>
        <fullName evidence="7">Aspartate aminotransferase</fullName>
        <ecNumber evidence="7">2.6.1.1</ecNumber>
    </submittedName>
</protein>
<dbReference type="Proteomes" id="UP000538666">
    <property type="component" value="Unassembled WGS sequence"/>
</dbReference>
<dbReference type="PANTHER" id="PTHR46383">
    <property type="entry name" value="ASPARTATE AMINOTRANSFERASE"/>
    <property type="match status" value="1"/>
</dbReference>
<dbReference type="EC" id="2.6.1.1" evidence="7"/>
<keyword evidence="4 7" id="KW-0808">Transferase</keyword>
<dbReference type="OrthoDB" id="9803354at2"/>
<dbReference type="CDD" id="cd00609">
    <property type="entry name" value="AAT_like"/>
    <property type="match status" value="1"/>
</dbReference>
<dbReference type="AlphaFoldDB" id="A0A841JW63"/>
<dbReference type="GO" id="GO:0004069">
    <property type="term" value="F:L-aspartate:2-oxoglutarate aminotransferase activity"/>
    <property type="evidence" value="ECO:0007669"/>
    <property type="project" value="UniProtKB-EC"/>
</dbReference>
<dbReference type="Pfam" id="PF00155">
    <property type="entry name" value="Aminotran_1_2"/>
    <property type="match status" value="1"/>
</dbReference>
<comment type="similarity">
    <text evidence="2">Belongs to the class-I pyridoxal-phosphate-dependent aminotransferase family.</text>
</comment>
<gene>
    <name evidence="7" type="ORF">HNQ77_003604</name>
</gene>
<evidence type="ECO:0000256" key="2">
    <source>
        <dbReference type="ARBA" id="ARBA00007441"/>
    </source>
</evidence>
<dbReference type="InterPro" id="IPR015421">
    <property type="entry name" value="PyrdxlP-dep_Trfase_major"/>
</dbReference>
<evidence type="ECO:0000259" key="6">
    <source>
        <dbReference type="Pfam" id="PF00155"/>
    </source>
</evidence>
<dbReference type="GO" id="GO:0006520">
    <property type="term" value="P:amino acid metabolic process"/>
    <property type="evidence" value="ECO:0007669"/>
    <property type="project" value="InterPro"/>
</dbReference>
<comment type="cofactor">
    <cofactor evidence="1">
        <name>pyridoxal 5'-phosphate</name>
        <dbReference type="ChEBI" id="CHEBI:597326"/>
    </cofactor>
</comment>
<evidence type="ECO:0000256" key="3">
    <source>
        <dbReference type="ARBA" id="ARBA00022576"/>
    </source>
</evidence>
<dbReference type="InterPro" id="IPR050596">
    <property type="entry name" value="AspAT/PAT-like"/>
</dbReference>
<dbReference type="RefSeq" id="WP_050060688.1">
    <property type="nucleotide sequence ID" value="NZ_JACHEK010000007.1"/>
</dbReference>
<evidence type="ECO:0000313" key="8">
    <source>
        <dbReference type="Proteomes" id="UP000538666"/>
    </source>
</evidence>
<dbReference type="EMBL" id="JACHEK010000007">
    <property type="protein sequence ID" value="MBB6145643.1"/>
    <property type="molecule type" value="Genomic_DNA"/>
</dbReference>
<dbReference type="GO" id="GO:0030170">
    <property type="term" value="F:pyridoxal phosphate binding"/>
    <property type="evidence" value="ECO:0007669"/>
    <property type="project" value="InterPro"/>
</dbReference>
<reference evidence="7 8" key="1">
    <citation type="submission" date="2020-08" db="EMBL/GenBank/DDBJ databases">
        <title>Genomic Encyclopedia of Type Strains, Phase IV (KMG-IV): sequencing the most valuable type-strain genomes for metagenomic binning, comparative biology and taxonomic classification.</title>
        <authorList>
            <person name="Goeker M."/>
        </authorList>
    </citation>
    <scope>NUCLEOTIDE SEQUENCE [LARGE SCALE GENOMIC DNA]</scope>
    <source>
        <strain evidence="7 8">DSM 103733</strain>
    </source>
</reference>
<keyword evidence="5" id="KW-0663">Pyridoxal phosphate</keyword>
<dbReference type="Gene3D" id="3.40.640.10">
    <property type="entry name" value="Type I PLP-dependent aspartate aminotransferase-like (Major domain)"/>
    <property type="match status" value="1"/>
</dbReference>
<feature type="domain" description="Aminotransferase class I/classII large" evidence="6">
    <location>
        <begin position="45"/>
        <end position="378"/>
    </location>
</feature>
<keyword evidence="8" id="KW-1185">Reference proteome</keyword>
<dbReference type="SUPFAM" id="SSF53383">
    <property type="entry name" value="PLP-dependent transferases"/>
    <property type="match status" value="1"/>
</dbReference>
<organism evidence="7 8">
    <name type="scientific">Silvibacterium bohemicum</name>
    <dbReference type="NCBI Taxonomy" id="1577686"/>
    <lineage>
        <taxon>Bacteria</taxon>
        <taxon>Pseudomonadati</taxon>
        <taxon>Acidobacteriota</taxon>
        <taxon>Terriglobia</taxon>
        <taxon>Terriglobales</taxon>
        <taxon>Acidobacteriaceae</taxon>
        <taxon>Silvibacterium</taxon>
    </lineage>
</organism>
<proteinExistence type="inferred from homology"/>
<sequence>MTTKKSSIQLAKRLDEVGFSDIVQIRNKVLELRASGQTVHAFHGGEPFFDTPETVKYAMMKALVENKTRYAPSSGIEPLREAIAKKLQMKNHIDAKTDDVIVTAGGAHALFVAFQALLNPGDDVLLFSPYWTPIRDMITGAEARALLVPTGPARRNGLTKTLEEFSTPHTKAIYYNTPQNPSGTVFTRSEAEEVAAFAKKRDLVVIADEAYEDLVYDGDHVSIASLPGMAERTISTYTFSKTYGMTGWRIGYAVAREPFMSGLRKLVLYSVNGVSTLTQWAALEALSIPQSAIDARRDEYRMRRDILVEGLNDAGLKCEIPAGAFYAFPEVTNLNKDSRKVASMLLDKAHVATIPGVVFGAQGEGHVRFGYAMPKEAIVTGLSAVKAYLKSQPKGGR</sequence>
<keyword evidence="3 7" id="KW-0032">Aminotransferase</keyword>
<evidence type="ECO:0000256" key="4">
    <source>
        <dbReference type="ARBA" id="ARBA00022679"/>
    </source>
</evidence>
<evidence type="ECO:0000256" key="5">
    <source>
        <dbReference type="ARBA" id="ARBA00022898"/>
    </source>
</evidence>
<dbReference type="InterPro" id="IPR004839">
    <property type="entry name" value="Aminotransferase_I/II_large"/>
</dbReference>
<evidence type="ECO:0000313" key="7">
    <source>
        <dbReference type="EMBL" id="MBB6145643.1"/>
    </source>
</evidence>
<evidence type="ECO:0000256" key="1">
    <source>
        <dbReference type="ARBA" id="ARBA00001933"/>
    </source>
</evidence>
<accession>A0A841JW63</accession>
<dbReference type="InterPro" id="IPR015424">
    <property type="entry name" value="PyrdxlP-dep_Trfase"/>
</dbReference>